<dbReference type="eggNOG" id="COG1028">
    <property type="taxonomic scope" value="Bacteria"/>
</dbReference>
<proteinExistence type="inferred from homology"/>
<keyword evidence="2" id="KW-0560">Oxidoreductase</keyword>
<dbReference type="GO" id="GO:0016616">
    <property type="term" value="F:oxidoreductase activity, acting on the CH-OH group of donors, NAD or NADP as acceptor"/>
    <property type="evidence" value="ECO:0007669"/>
    <property type="project" value="UniProtKB-ARBA"/>
</dbReference>
<protein>
    <submittedName>
        <fullName evidence="3">Oxidoreductase, short chain dehydrogenase/reductase family protein</fullName>
    </submittedName>
</protein>
<gene>
    <name evidence="3" type="ORF">CLOHYLEM_05787</name>
</gene>
<keyword evidence="4" id="KW-1185">Reference proteome</keyword>
<name>C0C0W8_9FIRM</name>
<evidence type="ECO:0000256" key="2">
    <source>
        <dbReference type="ARBA" id="ARBA00023002"/>
    </source>
</evidence>
<dbReference type="PRINTS" id="PR00080">
    <property type="entry name" value="SDRFAMILY"/>
</dbReference>
<comment type="caution">
    <text evidence="3">The sequence shown here is derived from an EMBL/GenBank/DDBJ whole genome shotgun (WGS) entry which is preliminary data.</text>
</comment>
<evidence type="ECO:0000256" key="1">
    <source>
        <dbReference type="ARBA" id="ARBA00006484"/>
    </source>
</evidence>
<dbReference type="STRING" id="553973.CLOHYLEM_05787"/>
<evidence type="ECO:0000313" key="3">
    <source>
        <dbReference type="EMBL" id="EEG73782.1"/>
    </source>
</evidence>
<dbReference type="PRINTS" id="PR00081">
    <property type="entry name" value="GDHRDH"/>
</dbReference>
<dbReference type="InterPro" id="IPR020904">
    <property type="entry name" value="Sc_DH/Rdtase_CS"/>
</dbReference>
<comment type="similarity">
    <text evidence="1">Belongs to the short-chain dehydrogenases/reductases (SDR) family.</text>
</comment>
<dbReference type="FunFam" id="3.40.50.720:FF:000240">
    <property type="entry name" value="SDR family oxidoreductase"/>
    <property type="match status" value="1"/>
</dbReference>
<dbReference type="AlphaFoldDB" id="C0C0W8"/>
<reference evidence="3" key="1">
    <citation type="submission" date="2009-02" db="EMBL/GenBank/DDBJ databases">
        <authorList>
            <person name="Fulton L."/>
            <person name="Clifton S."/>
            <person name="Fulton B."/>
            <person name="Xu J."/>
            <person name="Minx P."/>
            <person name="Pepin K.H."/>
            <person name="Johnson M."/>
            <person name="Bhonagiri V."/>
            <person name="Nash W.E."/>
            <person name="Mardis E.R."/>
            <person name="Wilson R.K."/>
        </authorList>
    </citation>
    <scope>NUCLEOTIDE SEQUENCE [LARGE SCALE GENOMIC DNA]</scope>
    <source>
        <strain evidence="3">DSM 15053</strain>
    </source>
</reference>
<evidence type="ECO:0000313" key="4">
    <source>
        <dbReference type="Proteomes" id="UP000004893"/>
    </source>
</evidence>
<dbReference type="Pfam" id="PF13561">
    <property type="entry name" value="adh_short_C2"/>
    <property type="match status" value="1"/>
</dbReference>
<dbReference type="SUPFAM" id="SSF51735">
    <property type="entry name" value="NAD(P)-binding Rossmann-fold domains"/>
    <property type="match status" value="1"/>
</dbReference>
<dbReference type="InterPro" id="IPR002347">
    <property type="entry name" value="SDR_fam"/>
</dbReference>
<dbReference type="PANTHER" id="PTHR42760:SF115">
    <property type="entry name" value="3-OXOACYL-[ACYL-CARRIER-PROTEIN] REDUCTASE FABG"/>
    <property type="match status" value="1"/>
</dbReference>
<organism evidence="3 4">
    <name type="scientific">[Clostridium] hylemonae DSM 15053</name>
    <dbReference type="NCBI Taxonomy" id="553973"/>
    <lineage>
        <taxon>Bacteria</taxon>
        <taxon>Bacillati</taxon>
        <taxon>Bacillota</taxon>
        <taxon>Clostridia</taxon>
        <taxon>Lachnospirales</taxon>
        <taxon>Lachnospiraceae</taxon>
    </lineage>
</organism>
<dbReference type="PANTHER" id="PTHR42760">
    <property type="entry name" value="SHORT-CHAIN DEHYDROGENASES/REDUCTASES FAMILY MEMBER"/>
    <property type="match status" value="1"/>
</dbReference>
<dbReference type="GO" id="GO:0005975">
    <property type="term" value="P:carbohydrate metabolic process"/>
    <property type="evidence" value="ECO:0007669"/>
    <property type="project" value="UniProtKB-ARBA"/>
</dbReference>
<dbReference type="HOGENOM" id="CLU_010194_1_1_9"/>
<sequence length="273" mass="29373">MQYQEKAGLIKTKKEDESMYLQDIFGLDGKVAVVTGGGRGIGQVIACGLAKAGAEVVVISRSGAEETVRMIEKDGGKSYDLRADVTDEPQVEQALASILERSGTIDILFNNAGICMHQSTMEATVEEFRQVVDTNLTGEFIMARAVGRIMIERGIKGSIINMASMSGTIVNIPQWQCSYNASKAGVIHLTKSLAVEWAQYGIRVNSLSPGYIATPMSVDLSPQELIDAWIPLMPLGRMGKPEELIPPVLYLASDASGYTTGSDLIVDGAYSCQ</sequence>
<dbReference type="PROSITE" id="PS00061">
    <property type="entry name" value="ADH_SHORT"/>
    <property type="match status" value="1"/>
</dbReference>
<dbReference type="InterPro" id="IPR036291">
    <property type="entry name" value="NAD(P)-bd_dom_sf"/>
</dbReference>
<dbReference type="Gene3D" id="3.40.50.720">
    <property type="entry name" value="NAD(P)-binding Rossmann-like Domain"/>
    <property type="match status" value="1"/>
</dbReference>
<accession>C0C0W8</accession>
<dbReference type="EMBL" id="ABYI02000022">
    <property type="protein sequence ID" value="EEG73782.1"/>
    <property type="molecule type" value="Genomic_DNA"/>
</dbReference>
<dbReference type="Proteomes" id="UP000004893">
    <property type="component" value="Unassembled WGS sequence"/>
</dbReference>
<reference evidence="3" key="2">
    <citation type="submission" date="2013-06" db="EMBL/GenBank/DDBJ databases">
        <title>Draft genome sequence of Clostridium hylemonae (DSM 15053).</title>
        <authorList>
            <person name="Sudarsanam P."/>
            <person name="Ley R."/>
            <person name="Guruge J."/>
            <person name="Turnbaugh P.J."/>
            <person name="Mahowald M."/>
            <person name="Liep D."/>
            <person name="Gordon J."/>
        </authorList>
    </citation>
    <scope>NUCLEOTIDE SEQUENCE</scope>
    <source>
        <strain evidence="3">DSM 15053</strain>
    </source>
</reference>